<proteinExistence type="predicted"/>
<feature type="transmembrane region" description="Helical" evidence="1">
    <location>
        <begin position="130"/>
        <end position="150"/>
    </location>
</feature>
<organism evidence="2 3">
    <name type="scientific">Hymenobacter psychrotolerans DSM 18569</name>
    <dbReference type="NCBI Taxonomy" id="1121959"/>
    <lineage>
        <taxon>Bacteria</taxon>
        <taxon>Pseudomonadati</taxon>
        <taxon>Bacteroidota</taxon>
        <taxon>Cytophagia</taxon>
        <taxon>Cytophagales</taxon>
        <taxon>Hymenobacteraceae</taxon>
        <taxon>Hymenobacter</taxon>
    </lineage>
</organism>
<keyword evidence="1" id="KW-0812">Transmembrane</keyword>
<evidence type="ECO:0000256" key="1">
    <source>
        <dbReference type="SAM" id="Phobius"/>
    </source>
</evidence>
<protein>
    <recommendedName>
        <fullName evidence="4">4-amino-4-deoxy-L-arabinose transferase</fullName>
    </recommendedName>
</protein>
<feature type="transmembrane region" description="Helical" evidence="1">
    <location>
        <begin position="184"/>
        <end position="208"/>
    </location>
</feature>
<feature type="transmembrane region" description="Helical" evidence="1">
    <location>
        <begin position="322"/>
        <end position="339"/>
    </location>
</feature>
<dbReference type="Proteomes" id="UP000183947">
    <property type="component" value="Unassembled WGS sequence"/>
</dbReference>
<feature type="transmembrane region" description="Helical" evidence="1">
    <location>
        <begin position="103"/>
        <end position="123"/>
    </location>
</feature>
<evidence type="ECO:0008006" key="4">
    <source>
        <dbReference type="Google" id="ProtNLM"/>
    </source>
</evidence>
<gene>
    <name evidence="2" type="ORF">SAMN02746009_01255</name>
</gene>
<accession>A0A1M6TY00</accession>
<keyword evidence="3" id="KW-1185">Reference proteome</keyword>
<dbReference type="EMBL" id="FRAS01000004">
    <property type="protein sequence ID" value="SHK61781.1"/>
    <property type="molecule type" value="Genomic_DNA"/>
</dbReference>
<sequence>MTPPPPCLTSKTSILRPLSLLYLVLFPFRASAFWVLLLALLAVVAVRLHGLAHVALPDYDSVRNWQIVREVAHGDLRNLFHHGSPGFSLVYAPVAWLTADYRVFQHLNALVAVAALLWLVQLVRQELRLAGWEAALLLVFAGTSVFLTFSGRDFTPGSWSLLLFVGLLRAHYQRLRQPGPAALLRVAVWLAAGLSINYKFLLTLPILLLLELLHGGRLLWQPHNLGRVVAVLLTPYVLLGGLGAVGGVPWYRWEAVYYNLVFPGASNAASRAGHLRFDGLYYLRFLWDFESPVLLPVLAAGLAVLAWRYGRRRQLPSLALPWYLAVWAGCYLAGMSLLLKAPRGLLLAYPLLYVLAFLLLRQLFGTSKATGRALLAVVVGFAGLLNLYRVHREIYAYAPTRYGQVAAWLHQHEARPVRVLSTVSLGLAPFLRDADTVAVAMSDAHLRELRQGRYRYVLLDAAWQVAGAPPFSSLAGQTPVAAWPEPLLVSPLLFLEHSEYTGLGYAPTLARQRAARLDSLQLRLYRLPGGIRP</sequence>
<evidence type="ECO:0000313" key="3">
    <source>
        <dbReference type="Proteomes" id="UP000183947"/>
    </source>
</evidence>
<reference evidence="3" key="1">
    <citation type="submission" date="2016-11" db="EMBL/GenBank/DDBJ databases">
        <authorList>
            <person name="Varghese N."/>
            <person name="Submissions S."/>
        </authorList>
    </citation>
    <scope>NUCLEOTIDE SEQUENCE [LARGE SCALE GENOMIC DNA]</scope>
    <source>
        <strain evidence="3">DSM 18569</strain>
    </source>
</reference>
<feature type="transmembrane region" description="Helical" evidence="1">
    <location>
        <begin position="156"/>
        <end position="172"/>
    </location>
</feature>
<feature type="transmembrane region" description="Helical" evidence="1">
    <location>
        <begin position="293"/>
        <end position="310"/>
    </location>
</feature>
<name>A0A1M6TY00_9BACT</name>
<evidence type="ECO:0000313" key="2">
    <source>
        <dbReference type="EMBL" id="SHK61781.1"/>
    </source>
</evidence>
<feature type="transmembrane region" description="Helical" evidence="1">
    <location>
        <begin position="346"/>
        <end position="364"/>
    </location>
</feature>
<feature type="transmembrane region" description="Helical" evidence="1">
    <location>
        <begin position="20"/>
        <end position="46"/>
    </location>
</feature>
<feature type="transmembrane region" description="Helical" evidence="1">
    <location>
        <begin position="370"/>
        <end position="388"/>
    </location>
</feature>
<feature type="transmembrane region" description="Helical" evidence="1">
    <location>
        <begin position="228"/>
        <end position="251"/>
    </location>
</feature>
<keyword evidence="1" id="KW-0472">Membrane</keyword>
<dbReference type="AlphaFoldDB" id="A0A1M6TY00"/>
<keyword evidence="1" id="KW-1133">Transmembrane helix</keyword>